<protein>
    <submittedName>
        <fullName evidence="5">Glycosyltransferase family 2 protein</fullName>
    </submittedName>
</protein>
<dbReference type="InterPro" id="IPR001173">
    <property type="entry name" value="Glyco_trans_2-like"/>
</dbReference>
<keyword evidence="3" id="KW-0472">Membrane</keyword>
<name>A0A9Q4L0G1_9EURY</name>
<accession>A0A9Q4L0G1</accession>
<dbReference type="PANTHER" id="PTHR43630">
    <property type="entry name" value="POLY-BETA-1,6-N-ACETYL-D-GLUCOSAMINE SYNTHASE"/>
    <property type="match status" value="1"/>
</dbReference>
<evidence type="ECO:0000313" key="5">
    <source>
        <dbReference type="EMBL" id="MDF9745731.1"/>
    </source>
</evidence>
<sequence length="430" mass="47441">MISTAPRAVDHGATVVGAFTLLLFGFAQGREIQRVSVDLFVVTVQVVFLEAISSMAVFTGFVAITGLLLVREVWTSRDTIEPVTDGPRLTAIVPVYRDHAVMDESVESLRESTYENLEIVVVAEPNDEATLKRARELAAANERVQCLINGNPGSKAGAINYAVRETGAEYIAVFDADERVTPEFLSRGMSAVLEDADVFQGRRIPRPTGVIETIAYCERIVFHASYKIVELSGFANCRSSSTVLTREAFERVDGYDDVLTEDLDFAHACYREGLTVEQARQCTNTMEAPHTLRDLWGQRKRWRVGQIEVLHATLIELLRGRLGRRGLISIGRMCSSLLGCLFTLALTSKLLLLFVLDVESAFLLPAAILVGTVALVAWRDTRDGRIDGLSWTVVLAPLLYPAFGILTLKSLLGYGLSWDGTWYEVEKTGS</sequence>
<feature type="transmembrane region" description="Helical" evidence="3">
    <location>
        <begin position="361"/>
        <end position="378"/>
    </location>
</feature>
<keyword evidence="6" id="KW-1185">Reference proteome</keyword>
<keyword evidence="3" id="KW-1133">Transmembrane helix</keyword>
<dbReference type="SUPFAM" id="SSF53448">
    <property type="entry name" value="Nucleotide-diphospho-sugar transferases"/>
    <property type="match status" value="1"/>
</dbReference>
<dbReference type="Pfam" id="PF00535">
    <property type="entry name" value="Glycos_transf_2"/>
    <property type="match status" value="1"/>
</dbReference>
<gene>
    <name evidence="5" type="ORF">NDI89_09035</name>
</gene>
<reference evidence="5" key="1">
    <citation type="submission" date="2022-06" db="EMBL/GenBank/DDBJ databases">
        <title>Natrinema sp. a new haloarchaeum isolate from saline soil.</title>
        <authorList>
            <person name="Strakova D."/>
            <person name="Galisteo C."/>
            <person name="Sanchez-Porro C."/>
            <person name="Ventosa A."/>
        </authorList>
    </citation>
    <scope>NUCLEOTIDE SEQUENCE</scope>
    <source>
        <strain evidence="5">S1CR25-10</strain>
    </source>
</reference>
<dbReference type="Gene3D" id="3.90.550.10">
    <property type="entry name" value="Spore Coat Polysaccharide Biosynthesis Protein SpsA, Chain A"/>
    <property type="match status" value="1"/>
</dbReference>
<comment type="caution">
    <text evidence="5">The sequence shown here is derived from an EMBL/GenBank/DDBJ whole genome shotgun (WGS) entry which is preliminary data.</text>
</comment>
<feature type="transmembrane region" description="Helical" evidence="3">
    <location>
        <begin position="39"/>
        <end position="70"/>
    </location>
</feature>
<evidence type="ECO:0000256" key="1">
    <source>
        <dbReference type="ARBA" id="ARBA00022676"/>
    </source>
</evidence>
<evidence type="ECO:0000259" key="4">
    <source>
        <dbReference type="Pfam" id="PF00535"/>
    </source>
</evidence>
<organism evidence="5 6">
    <name type="scientific">Natrinema salsiterrestre</name>
    <dbReference type="NCBI Taxonomy" id="2950540"/>
    <lineage>
        <taxon>Archaea</taxon>
        <taxon>Methanobacteriati</taxon>
        <taxon>Methanobacteriota</taxon>
        <taxon>Stenosarchaea group</taxon>
        <taxon>Halobacteria</taxon>
        <taxon>Halobacteriales</taxon>
        <taxon>Natrialbaceae</taxon>
        <taxon>Natrinema</taxon>
    </lineage>
</organism>
<dbReference type="CDD" id="cd06423">
    <property type="entry name" value="CESA_like"/>
    <property type="match status" value="1"/>
</dbReference>
<keyword evidence="2" id="KW-0808">Transferase</keyword>
<dbReference type="EMBL" id="JAMQOT010000002">
    <property type="protein sequence ID" value="MDF9745731.1"/>
    <property type="molecule type" value="Genomic_DNA"/>
</dbReference>
<feature type="domain" description="Glycosyltransferase 2-like" evidence="4">
    <location>
        <begin position="91"/>
        <end position="250"/>
    </location>
</feature>
<evidence type="ECO:0000256" key="2">
    <source>
        <dbReference type="ARBA" id="ARBA00022679"/>
    </source>
</evidence>
<feature type="transmembrane region" description="Helical" evidence="3">
    <location>
        <begin position="334"/>
        <end position="355"/>
    </location>
</feature>
<keyword evidence="3" id="KW-0812">Transmembrane</keyword>
<proteinExistence type="predicted"/>
<dbReference type="InterPro" id="IPR029044">
    <property type="entry name" value="Nucleotide-diphossugar_trans"/>
</dbReference>
<evidence type="ECO:0000313" key="6">
    <source>
        <dbReference type="Proteomes" id="UP001154061"/>
    </source>
</evidence>
<dbReference type="AlphaFoldDB" id="A0A9Q4L0G1"/>
<dbReference type="Proteomes" id="UP001154061">
    <property type="component" value="Unassembled WGS sequence"/>
</dbReference>
<dbReference type="GO" id="GO:0016757">
    <property type="term" value="F:glycosyltransferase activity"/>
    <property type="evidence" value="ECO:0007669"/>
    <property type="project" value="UniProtKB-KW"/>
</dbReference>
<keyword evidence="1" id="KW-0328">Glycosyltransferase</keyword>
<dbReference type="PANTHER" id="PTHR43630:SF1">
    <property type="entry name" value="POLY-BETA-1,6-N-ACETYL-D-GLUCOSAMINE SYNTHASE"/>
    <property type="match status" value="1"/>
</dbReference>
<dbReference type="RefSeq" id="WP_277521211.1">
    <property type="nucleotide sequence ID" value="NZ_JAMQOT010000002.1"/>
</dbReference>
<feature type="transmembrane region" description="Helical" evidence="3">
    <location>
        <begin position="390"/>
        <end position="412"/>
    </location>
</feature>
<evidence type="ECO:0000256" key="3">
    <source>
        <dbReference type="SAM" id="Phobius"/>
    </source>
</evidence>